<dbReference type="EMBL" id="PXOA01000914">
    <property type="protein sequence ID" value="RFU72241.1"/>
    <property type="molecule type" value="Genomic_DNA"/>
</dbReference>
<feature type="region of interest" description="Disordered" evidence="1">
    <location>
        <begin position="56"/>
        <end position="79"/>
    </location>
</feature>
<proteinExistence type="predicted"/>
<comment type="caution">
    <text evidence="2">The sequence shown here is derived from an EMBL/GenBank/DDBJ whole genome shotgun (WGS) entry which is preliminary data.</text>
</comment>
<dbReference type="AlphaFoldDB" id="A0A395N8N7"/>
<evidence type="ECO:0000313" key="3">
    <source>
        <dbReference type="Proteomes" id="UP000266272"/>
    </source>
</evidence>
<dbReference type="Proteomes" id="UP000266272">
    <property type="component" value="Unassembled WGS sequence"/>
</dbReference>
<organism evidence="2 3">
    <name type="scientific">Trichoderma arundinaceum</name>
    <dbReference type="NCBI Taxonomy" id="490622"/>
    <lineage>
        <taxon>Eukaryota</taxon>
        <taxon>Fungi</taxon>
        <taxon>Dikarya</taxon>
        <taxon>Ascomycota</taxon>
        <taxon>Pezizomycotina</taxon>
        <taxon>Sordariomycetes</taxon>
        <taxon>Hypocreomycetidae</taxon>
        <taxon>Hypocreales</taxon>
        <taxon>Hypocreaceae</taxon>
        <taxon>Trichoderma</taxon>
    </lineage>
</organism>
<sequence>MHPALGGTAGSRYCDGSCDGRDPPASLLPRNESLPHDPTTYAMCYASYATGPKRALLGSARPPPGPLRGPAGARWSPLEPAGARWSLGAPSAASPGHPSISSLSVARSTADGLRNVVRKWTRTSQTLDMHRATRIRSAAAGCQSPPNGSRGALMMP</sequence>
<name>A0A395N8N7_TRIAR</name>
<evidence type="ECO:0000313" key="2">
    <source>
        <dbReference type="EMBL" id="RFU72241.1"/>
    </source>
</evidence>
<protein>
    <submittedName>
        <fullName evidence="2">Uncharacterized protein</fullName>
    </submittedName>
</protein>
<gene>
    <name evidence="2" type="ORF">TARUN_10021</name>
</gene>
<keyword evidence="3" id="KW-1185">Reference proteome</keyword>
<accession>A0A395N8N7</accession>
<evidence type="ECO:0000256" key="1">
    <source>
        <dbReference type="SAM" id="MobiDB-lite"/>
    </source>
</evidence>
<reference evidence="2 3" key="1">
    <citation type="journal article" date="2018" name="PLoS Pathog.">
        <title>Evolution of structural diversity of trichothecenes, a family of toxins produced by plant pathogenic and entomopathogenic fungi.</title>
        <authorList>
            <person name="Proctor R.H."/>
            <person name="McCormick S.P."/>
            <person name="Kim H.S."/>
            <person name="Cardoza R.E."/>
            <person name="Stanley A.M."/>
            <person name="Lindo L."/>
            <person name="Kelly A."/>
            <person name="Brown D.W."/>
            <person name="Lee T."/>
            <person name="Vaughan M.M."/>
            <person name="Alexander N.J."/>
            <person name="Busman M."/>
            <person name="Gutierrez S."/>
        </authorList>
    </citation>
    <scope>NUCLEOTIDE SEQUENCE [LARGE SCALE GENOMIC DNA]</scope>
    <source>
        <strain evidence="2 3">IBT 40837</strain>
    </source>
</reference>